<gene>
    <name evidence="1" type="ORF">GSPATT00017899001</name>
</gene>
<dbReference type="RefSeq" id="XP_001450966.1">
    <property type="nucleotide sequence ID" value="XM_001450929.1"/>
</dbReference>
<organism evidence="1 2">
    <name type="scientific">Paramecium tetraurelia</name>
    <dbReference type="NCBI Taxonomy" id="5888"/>
    <lineage>
        <taxon>Eukaryota</taxon>
        <taxon>Sar</taxon>
        <taxon>Alveolata</taxon>
        <taxon>Ciliophora</taxon>
        <taxon>Intramacronucleata</taxon>
        <taxon>Oligohymenophorea</taxon>
        <taxon>Peniculida</taxon>
        <taxon>Parameciidae</taxon>
        <taxon>Paramecium</taxon>
    </lineage>
</organism>
<dbReference type="GeneID" id="5036751"/>
<dbReference type="PANTHER" id="PTHR46069:SF1">
    <property type="entry name" value="CHROMOSOME UNDETERMINED SCAFFOLD_125, WHOLE GENOME SHOTGUN SEQUENCE"/>
    <property type="match status" value="1"/>
</dbReference>
<dbReference type="InParanoid" id="A0DKK2"/>
<evidence type="ECO:0000313" key="2">
    <source>
        <dbReference type="Proteomes" id="UP000000600"/>
    </source>
</evidence>
<proteinExistence type="predicted"/>
<evidence type="ECO:0008006" key="3">
    <source>
        <dbReference type="Google" id="ProtNLM"/>
    </source>
</evidence>
<name>A0DKK2_PARTE</name>
<dbReference type="AlphaFoldDB" id="A0DKK2"/>
<dbReference type="PANTHER" id="PTHR46069">
    <property type="entry name" value="TUBULIN TYROSINE LIGASE"/>
    <property type="match status" value="1"/>
</dbReference>
<accession>A0DKK2</accession>
<sequence length="218" mass="26422">MDCYPKLLLINISELKISKIIPINIYYLTYKKEQQIVNRMRKMLILAFQLGIHQNRLKEKLKLRISYQLEIPSKVSQKKYVKFDGIYFEGEKYCLELEFQDKIANIRQYYNYINISIFIKSTVNFYKACVSKRNNGQLVKTLLKLKWWWLVEENYKDNFNFLWESSRNDNFIITMPYQEQDNNYNCNVSEQQGDQDILLNDILMENCFLKIHKLNEFI</sequence>
<dbReference type="EMBL" id="CT868474">
    <property type="protein sequence ID" value="CAK83569.1"/>
    <property type="molecule type" value="Genomic_DNA"/>
</dbReference>
<dbReference type="KEGG" id="ptm:GSPATT00017899001"/>
<reference evidence="1 2" key="1">
    <citation type="journal article" date="2006" name="Nature">
        <title>Global trends of whole-genome duplications revealed by the ciliate Paramecium tetraurelia.</title>
        <authorList>
            <consortium name="Genoscope"/>
            <person name="Aury J.-M."/>
            <person name="Jaillon O."/>
            <person name="Duret L."/>
            <person name="Noel B."/>
            <person name="Jubin C."/>
            <person name="Porcel B.M."/>
            <person name="Segurens B."/>
            <person name="Daubin V."/>
            <person name="Anthouard V."/>
            <person name="Aiach N."/>
            <person name="Arnaiz O."/>
            <person name="Billaut A."/>
            <person name="Beisson J."/>
            <person name="Blanc I."/>
            <person name="Bouhouche K."/>
            <person name="Camara F."/>
            <person name="Duharcourt S."/>
            <person name="Guigo R."/>
            <person name="Gogendeau D."/>
            <person name="Katinka M."/>
            <person name="Keller A.-M."/>
            <person name="Kissmehl R."/>
            <person name="Klotz C."/>
            <person name="Koll F."/>
            <person name="Le Moue A."/>
            <person name="Lepere C."/>
            <person name="Malinsky S."/>
            <person name="Nowacki M."/>
            <person name="Nowak J.K."/>
            <person name="Plattner H."/>
            <person name="Poulain J."/>
            <person name="Ruiz F."/>
            <person name="Serrano V."/>
            <person name="Zagulski M."/>
            <person name="Dessen P."/>
            <person name="Betermier M."/>
            <person name="Weissenbach J."/>
            <person name="Scarpelli C."/>
            <person name="Schachter V."/>
            <person name="Sperling L."/>
            <person name="Meyer E."/>
            <person name="Cohen J."/>
            <person name="Wincker P."/>
        </authorList>
    </citation>
    <scope>NUCLEOTIDE SEQUENCE [LARGE SCALE GENOMIC DNA]</scope>
    <source>
        <strain evidence="1 2">Stock d4-2</strain>
    </source>
</reference>
<protein>
    <recommendedName>
        <fullName evidence="3">Ig-like domain-containing protein</fullName>
    </recommendedName>
</protein>
<dbReference type="Proteomes" id="UP000000600">
    <property type="component" value="Unassembled WGS sequence"/>
</dbReference>
<keyword evidence="2" id="KW-1185">Reference proteome</keyword>
<dbReference type="HOGENOM" id="CLU_1269047_0_0_1"/>
<evidence type="ECO:0000313" key="1">
    <source>
        <dbReference type="EMBL" id="CAK83569.1"/>
    </source>
</evidence>